<proteinExistence type="predicted"/>
<name>A0ABP4W2W8_9ACTN</name>
<gene>
    <name evidence="2" type="ORF">GCM10009681_15640</name>
</gene>
<dbReference type="InterPro" id="IPR051908">
    <property type="entry name" value="Ribosomal_N-acetyltransferase"/>
</dbReference>
<dbReference type="EMBL" id="BAAALS010000006">
    <property type="protein sequence ID" value="GAA1745585.1"/>
    <property type="molecule type" value="Genomic_DNA"/>
</dbReference>
<dbReference type="RefSeq" id="WP_344078454.1">
    <property type="nucleotide sequence ID" value="NZ_BAAALS010000006.1"/>
</dbReference>
<evidence type="ECO:0000313" key="2">
    <source>
        <dbReference type="EMBL" id="GAA1745585.1"/>
    </source>
</evidence>
<dbReference type="PANTHER" id="PTHR43441:SF10">
    <property type="entry name" value="ACETYLTRANSFERASE"/>
    <property type="match status" value="1"/>
</dbReference>
<protein>
    <recommendedName>
        <fullName evidence="1">N-acetyltransferase domain-containing protein</fullName>
    </recommendedName>
</protein>
<evidence type="ECO:0000259" key="1">
    <source>
        <dbReference type="PROSITE" id="PS51186"/>
    </source>
</evidence>
<dbReference type="Pfam" id="PF13302">
    <property type="entry name" value="Acetyltransf_3"/>
    <property type="match status" value="2"/>
</dbReference>
<dbReference type="PANTHER" id="PTHR43441">
    <property type="entry name" value="RIBOSOMAL-PROTEIN-SERINE ACETYLTRANSFERASE"/>
    <property type="match status" value="1"/>
</dbReference>
<dbReference type="InterPro" id="IPR000182">
    <property type="entry name" value="GNAT_dom"/>
</dbReference>
<comment type="caution">
    <text evidence="2">The sequence shown here is derived from an EMBL/GenBank/DDBJ whole genome shotgun (WGS) entry which is preliminary data.</text>
</comment>
<accession>A0ABP4W2W8</accession>
<dbReference type="CDD" id="cd04301">
    <property type="entry name" value="NAT_SF"/>
    <property type="match status" value="1"/>
</dbReference>
<organism evidence="2 3">
    <name type="scientific">Luedemannella helvata</name>
    <dbReference type="NCBI Taxonomy" id="349315"/>
    <lineage>
        <taxon>Bacteria</taxon>
        <taxon>Bacillati</taxon>
        <taxon>Actinomycetota</taxon>
        <taxon>Actinomycetes</taxon>
        <taxon>Micromonosporales</taxon>
        <taxon>Micromonosporaceae</taxon>
        <taxon>Luedemannella</taxon>
    </lineage>
</organism>
<sequence length="393" mass="42291">MRPVEIHEAGLLLRPWQADDADAVHRACQDPAIQRWTMVPVPYERHHAVDFTASALDAWATGNLAPLGVFDAATGELLGSAGLVALDEAAGWGEIGYWVAPWARGRGVGTHAARATARWALASLGLRRLVWRAEVGNHYSRLVALRIGVRMEGLQRRALTGRAGLVDGWTGSLLPGELRETDDWLPPFVTRRAATFAARQPTLSATTRSGETITLRPPAERDLADIVAACRDPESIRWTTVPEPYGRTDGDFFIREHTAAQWTAGTGMVCAIADPAGRYAGSMELRVSGDRLELGDVGFLLAPWARGRGYASAALRALTRWGFEACGLARIEWRAYVGNDGSRRVAEAAGFVVEGVARDGCRARDGYVDAWVGALLPTDVAAPGVAGKGRHAG</sequence>
<feature type="domain" description="N-acetyltransferase" evidence="1">
    <location>
        <begin position="11"/>
        <end position="172"/>
    </location>
</feature>
<feature type="domain" description="N-acetyltransferase" evidence="1">
    <location>
        <begin position="213"/>
        <end position="378"/>
    </location>
</feature>
<dbReference type="SUPFAM" id="SSF55729">
    <property type="entry name" value="Acyl-CoA N-acyltransferases (Nat)"/>
    <property type="match status" value="2"/>
</dbReference>
<dbReference type="Gene3D" id="3.40.630.30">
    <property type="match status" value="2"/>
</dbReference>
<dbReference type="PROSITE" id="PS51186">
    <property type="entry name" value="GNAT"/>
    <property type="match status" value="2"/>
</dbReference>
<reference evidence="3" key="1">
    <citation type="journal article" date="2019" name="Int. J. Syst. Evol. Microbiol.">
        <title>The Global Catalogue of Microorganisms (GCM) 10K type strain sequencing project: providing services to taxonomists for standard genome sequencing and annotation.</title>
        <authorList>
            <consortium name="The Broad Institute Genomics Platform"/>
            <consortium name="The Broad Institute Genome Sequencing Center for Infectious Disease"/>
            <person name="Wu L."/>
            <person name="Ma J."/>
        </authorList>
    </citation>
    <scope>NUCLEOTIDE SEQUENCE [LARGE SCALE GENOMIC DNA]</scope>
    <source>
        <strain evidence="3">JCM 13249</strain>
    </source>
</reference>
<dbReference type="Proteomes" id="UP001500655">
    <property type="component" value="Unassembled WGS sequence"/>
</dbReference>
<keyword evidence="3" id="KW-1185">Reference proteome</keyword>
<evidence type="ECO:0000313" key="3">
    <source>
        <dbReference type="Proteomes" id="UP001500655"/>
    </source>
</evidence>
<dbReference type="InterPro" id="IPR016181">
    <property type="entry name" value="Acyl_CoA_acyltransferase"/>
</dbReference>